<protein>
    <recommendedName>
        <fullName evidence="7">26S proteasome regulatory subunit RPN11 C-terminal domain-containing protein</fullName>
    </recommendedName>
</protein>
<keyword evidence="5" id="KW-0647">Proteasome</keyword>
<dbReference type="EMBL" id="CAJNOR010005394">
    <property type="protein sequence ID" value="CAF1560475.1"/>
    <property type="molecule type" value="Genomic_DNA"/>
</dbReference>
<evidence type="ECO:0000256" key="3">
    <source>
        <dbReference type="ARBA" id="ARBA00022801"/>
    </source>
</evidence>
<evidence type="ECO:0000256" key="1">
    <source>
        <dbReference type="ARBA" id="ARBA00022670"/>
    </source>
</evidence>
<keyword evidence="2" id="KW-0479">Metal-binding</keyword>
<keyword evidence="4" id="KW-0862">Zinc</keyword>
<evidence type="ECO:0000256" key="6">
    <source>
        <dbReference type="ARBA" id="ARBA00023049"/>
    </source>
</evidence>
<dbReference type="GO" id="GO:0006508">
    <property type="term" value="P:proteolysis"/>
    <property type="evidence" value="ECO:0007669"/>
    <property type="project" value="UniProtKB-KW"/>
</dbReference>
<gene>
    <name evidence="8" type="ORF">XAT740_LOCUS43580</name>
    <name evidence="9" type="ORF">XAT740_LOCUS43602</name>
</gene>
<comment type="caution">
    <text evidence="8">The sequence shown here is derived from an EMBL/GenBank/DDBJ whole genome shotgun (WGS) entry which is preliminary data.</text>
</comment>
<keyword evidence="1" id="KW-0645">Protease</keyword>
<dbReference type="InterPro" id="IPR056263">
    <property type="entry name" value="RPN11_C"/>
</dbReference>
<feature type="domain" description="26S proteasome regulatory subunit RPN11 C-terminal" evidence="7">
    <location>
        <begin position="82"/>
        <end position="159"/>
    </location>
</feature>
<evidence type="ECO:0000256" key="4">
    <source>
        <dbReference type="ARBA" id="ARBA00022833"/>
    </source>
</evidence>
<evidence type="ECO:0000313" key="8">
    <source>
        <dbReference type="EMBL" id="CAF1560475.1"/>
    </source>
</evidence>
<dbReference type="AlphaFoldDB" id="A0A815XQG9"/>
<evidence type="ECO:0000313" key="9">
    <source>
        <dbReference type="EMBL" id="CAF1560770.1"/>
    </source>
</evidence>
<dbReference type="PANTHER" id="PTHR10410">
    <property type="entry name" value="EUKARYOTIC TRANSLATION INITIATION FACTOR 3 -RELATED"/>
    <property type="match status" value="1"/>
</dbReference>
<keyword evidence="10" id="KW-1185">Reference proteome</keyword>
<evidence type="ECO:0000256" key="5">
    <source>
        <dbReference type="ARBA" id="ARBA00022942"/>
    </source>
</evidence>
<reference evidence="8" key="1">
    <citation type="submission" date="2021-02" db="EMBL/GenBank/DDBJ databases">
        <authorList>
            <person name="Nowell W R."/>
        </authorList>
    </citation>
    <scope>NUCLEOTIDE SEQUENCE</scope>
</reference>
<evidence type="ECO:0000256" key="2">
    <source>
        <dbReference type="ARBA" id="ARBA00022723"/>
    </source>
</evidence>
<sequence length="164" mass="18816">PVQSVKGKVVIDAFRLINPNVFVLGQEARQTTSNLGHLTKPSIQALIHGLNRHYYSISINYRKNELEQKMLLNLHKKSWMDGLTIQDFNQHSEQNTSVVKQMLDLSKNYIKSLEEEEKMTPEQLAIRNVGKQDPKRHLEENVDALMTSNIVQCIAAMMSLVIFK</sequence>
<proteinExistence type="predicted"/>
<dbReference type="InterPro" id="IPR050242">
    <property type="entry name" value="JAMM_MPN+_peptidase_M67A"/>
</dbReference>
<dbReference type="EMBL" id="CAJNOR010005399">
    <property type="protein sequence ID" value="CAF1560770.1"/>
    <property type="molecule type" value="Genomic_DNA"/>
</dbReference>
<evidence type="ECO:0000259" key="7">
    <source>
        <dbReference type="Pfam" id="PF23594"/>
    </source>
</evidence>
<dbReference type="GO" id="GO:0046872">
    <property type="term" value="F:metal ion binding"/>
    <property type="evidence" value="ECO:0007669"/>
    <property type="project" value="UniProtKB-KW"/>
</dbReference>
<dbReference type="GO" id="GO:0000502">
    <property type="term" value="C:proteasome complex"/>
    <property type="evidence" value="ECO:0007669"/>
    <property type="project" value="UniProtKB-KW"/>
</dbReference>
<name>A0A815XQG9_ADIRI</name>
<organism evidence="8 10">
    <name type="scientific">Adineta ricciae</name>
    <name type="common">Rotifer</name>
    <dbReference type="NCBI Taxonomy" id="249248"/>
    <lineage>
        <taxon>Eukaryota</taxon>
        <taxon>Metazoa</taxon>
        <taxon>Spiralia</taxon>
        <taxon>Gnathifera</taxon>
        <taxon>Rotifera</taxon>
        <taxon>Eurotatoria</taxon>
        <taxon>Bdelloidea</taxon>
        <taxon>Adinetida</taxon>
        <taxon>Adinetidae</taxon>
        <taxon>Adineta</taxon>
    </lineage>
</organism>
<dbReference type="GO" id="GO:0008237">
    <property type="term" value="F:metallopeptidase activity"/>
    <property type="evidence" value="ECO:0007669"/>
    <property type="project" value="UniProtKB-KW"/>
</dbReference>
<keyword evidence="3" id="KW-0378">Hydrolase</keyword>
<accession>A0A815XQG9</accession>
<evidence type="ECO:0000313" key="10">
    <source>
        <dbReference type="Proteomes" id="UP000663828"/>
    </source>
</evidence>
<keyword evidence="6" id="KW-0482">Metalloprotease</keyword>
<dbReference type="Gene3D" id="3.40.140.10">
    <property type="entry name" value="Cytidine Deaminase, domain 2"/>
    <property type="match status" value="1"/>
</dbReference>
<dbReference type="Proteomes" id="UP000663828">
    <property type="component" value="Unassembled WGS sequence"/>
</dbReference>
<feature type="non-terminal residue" evidence="8">
    <location>
        <position position="1"/>
    </location>
</feature>
<dbReference type="Pfam" id="PF23594">
    <property type="entry name" value="RPN11_C"/>
    <property type="match status" value="1"/>
</dbReference>